<evidence type="ECO:0000256" key="1">
    <source>
        <dbReference type="SAM" id="MobiDB-lite"/>
    </source>
</evidence>
<comment type="caution">
    <text evidence="2">The sequence shown here is derived from an EMBL/GenBank/DDBJ whole genome shotgun (WGS) entry which is preliminary data.</text>
</comment>
<dbReference type="Proteomes" id="UP000824540">
    <property type="component" value="Unassembled WGS sequence"/>
</dbReference>
<organism evidence="2 3">
    <name type="scientific">Albula glossodonta</name>
    <name type="common">roundjaw bonefish</name>
    <dbReference type="NCBI Taxonomy" id="121402"/>
    <lineage>
        <taxon>Eukaryota</taxon>
        <taxon>Metazoa</taxon>
        <taxon>Chordata</taxon>
        <taxon>Craniata</taxon>
        <taxon>Vertebrata</taxon>
        <taxon>Euteleostomi</taxon>
        <taxon>Actinopterygii</taxon>
        <taxon>Neopterygii</taxon>
        <taxon>Teleostei</taxon>
        <taxon>Albuliformes</taxon>
        <taxon>Albulidae</taxon>
        <taxon>Albula</taxon>
    </lineage>
</organism>
<evidence type="ECO:0000313" key="2">
    <source>
        <dbReference type="EMBL" id="KAG9334969.1"/>
    </source>
</evidence>
<accession>A0A8T2N3E7</accession>
<protein>
    <submittedName>
        <fullName evidence="2">Uncharacterized protein</fullName>
    </submittedName>
</protein>
<dbReference type="EMBL" id="JAFBMS010000132">
    <property type="protein sequence ID" value="KAG9334969.1"/>
    <property type="molecule type" value="Genomic_DNA"/>
</dbReference>
<proteinExistence type="predicted"/>
<name>A0A8T2N3E7_9TELE</name>
<gene>
    <name evidence="2" type="ORF">JZ751_006192</name>
</gene>
<sequence>MAMSASLCSGYGDDALKLQTNCYTVNTSQTSASTLERVGAKLEMLTCHNEREREREGPSTTQLGFGDSVERSAPRREWSLLTRFPLPFREDGRGRGRGGRRRFSELELRMLRALPAVT</sequence>
<reference evidence="2" key="1">
    <citation type="thesis" date="2021" institute="BYU ScholarsArchive" country="Provo, UT, USA">
        <title>Applications of and Algorithms for Genome Assembly and Genomic Analyses with an Emphasis on Marine Teleosts.</title>
        <authorList>
            <person name="Pickett B.D."/>
        </authorList>
    </citation>
    <scope>NUCLEOTIDE SEQUENCE</scope>
    <source>
        <strain evidence="2">HI-2016</strain>
    </source>
</reference>
<evidence type="ECO:0000313" key="3">
    <source>
        <dbReference type="Proteomes" id="UP000824540"/>
    </source>
</evidence>
<dbReference type="AlphaFoldDB" id="A0A8T2N3E7"/>
<feature type="region of interest" description="Disordered" evidence="1">
    <location>
        <begin position="50"/>
        <end position="70"/>
    </location>
</feature>
<keyword evidence="3" id="KW-1185">Reference proteome</keyword>